<dbReference type="PANTHER" id="PTHR19818:SF139">
    <property type="entry name" value="PAIR-RULE PROTEIN ODD-PAIRED"/>
    <property type="match status" value="1"/>
</dbReference>
<dbReference type="VEuPathDB" id="FungiDB:SAPIO_CDS0292"/>
<dbReference type="GO" id="GO:0005634">
    <property type="term" value="C:nucleus"/>
    <property type="evidence" value="ECO:0007669"/>
    <property type="project" value="UniProtKB-SubCell"/>
</dbReference>
<comment type="caution">
    <text evidence="11">The sequence shown here is derived from an EMBL/GenBank/DDBJ whole genome shotgun (WGS) entry which is preliminary data.</text>
</comment>
<evidence type="ECO:0000256" key="7">
    <source>
        <dbReference type="ARBA" id="ARBA00023242"/>
    </source>
</evidence>
<evidence type="ECO:0000256" key="2">
    <source>
        <dbReference type="ARBA" id="ARBA00022723"/>
    </source>
</evidence>
<dbReference type="Proteomes" id="UP000028545">
    <property type="component" value="Unassembled WGS sequence"/>
</dbReference>
<keyword evidence="5" id="KW-0862">Zinc</keyword>
<dbReference type="KEGG" id="sapo:SAPIO_CDS0292"/>
<evidence type="ECO:0000256" key="8">
    <source>
        <dbReference type="PROSITE-ProRule" id="PRU00042"/>
    </source>
</evidence>
<accession>A0A084GHY0</accession>
<dbReference type="PROSITE" id="PS00028">
    <property type="entry name" value="ZINC_FINGER_C2H2_1"/>
    <property type="match status" value="3"/>
</dbReference>
<keyword evidence="3" id="KW-0677">Repeat</keyword>
<keyword evidence="7" id="KW-0539">Nucleus</keyword>
<dbReference type="Gene3D" id="3.30.160.60">
    <property type="entry name" value="Classic Zinc Finger"/>
    <property type="match status" value="3"/>
</dbReference>
<protein>
    <recommendedName>
        <fullName evidence="10">C2H2-type domain-containing protein</fullName>
    </recommendedName>
</protein>
<evidence type="ECO:0000256" key="9">
    <source>
        <dbReference type="SAM" id="MobiDB-lite"/>
    </source>
</evidence>
<evidence type="ECO:0000313" key="11">
    <source>
        <dbReference type="EMBL" id="KEZ46942.1"/>
    </source>
</evidence>
<evidence type="ECO:0000256" key="6">
    <source>
        <dbReference type="ARBA" id="ARBA00023125"/>
    </source>
</evidence>
<feature type="domain" description="C2H2-type" evidence="10">
    <location>
        <begin position="323"/>
        <end position="348"/>
    </location>
</feature>
<reference evidence="11 12" key="1">
    <citation type="journal article" date="2014" name="Genome Announc.">
        <title>Draft genome sequence of the pathogenic fungus Scedosporium apiospermum.</title>
        <authorList>
            <person name="Vandeputte P."/>
            <person name="Ghamrawi S."/>
            <person name="Rechenmann M."/>
            <person name="Iltis A."/>
            <person name="Giraud S."/>
            <person name="Fleury M."/>
            <person name="Thornton C."/>
            <person name="Delhaes L."/>
            <person name="Meyer W."/>
            <person name="Papon N."/>
            <person name="Bouchara J.P."/>
        </authorList>
    </citation>
    <scope>NUCLEOTIDE SEQUENCE [LARGE SCALE GENOMIC DNA]</scope>
    <source>
        <strain evidence="11 12">IHEM 14462</strain>
    </source>
</reference>
<evidence type="ECO:0000256" key="1">
    <source>
        <dbReference type="ARBA" id="ARBA00004123"/>
    </source>
</evidence>
<feature type="compositionally biased region" description="Basic residues" evidence="9">
    <location>
        <begin position="390"/>
        <end position="399"/>
    </location>
</feature>
<dbReference type="Pfam" id="PF00096">
    <property type="entry name" value="zf-C2H2"/>
    <property type="match status" value="3"/>
</dbReference>
<dbReference type="HOGENOM" id="CLU_028814_0_2_1"/>
<feature type="region of interest" description="Disordered" evidence="9">
    <location>
        <begin position="387"/>
        <end position="409"/>
    </location>
</feature>
<dbReference type="OrthoDB" id="427030at2759"/>
<dbReference type="SUPFAM" id="SSF57667">
    <property type="entry name" value="beta-beta-alpha zinc fingers"/>
    <property type="match status" value="2"/>
</dbReference>
<keyword evidence="6" id="KW-0238">DNA-binding</keyword>
<dbReference type="FunFam" id="3.30.160.60:FF:002349">
    <property type="entry name" value="Zinc finger and BTB domain-containing 40"/>
    <property type="match status" value="1"/>
</dbReference>
<name>A0A084GHY0_PSEDA</name>
<keyword evidence="4 8" id="KW-0863">Zinc-finger</keyword>
<feature type="domain" description="C2H2-type" evidence="10">
    <location>
        <begin position="295"/>
        <end position="322"/>
    </location>
</feature>
<dbReference type="SMART" id="SM00355">
    <property type="entry name" value="ZnF_C2H2"/>
    <property type="match status" value="3"/>
</dbReference>
<evidence type="ECO:0000259" key="10">
    <source>
        <dbReference type="PROSITE" id="PS50157"/>
    </source>
</evidence>
<feature type="compositionally biased region" description="Polar residues" evidence="9">
    <location>
        <begin position="128"/>
        <end position="142"/>
    </location>
</feature>
<keyword evidence="12" id="KW-1185">Reference proteome</keyword>
<dbReference type="GO" id="GO:0008270">
    <property type="term" value="F:zinc ion binding"/>
    <property type="evidence" value="ECO:0007669"/>
    <property type="project" value="UniProtKB-KW"/>
</dbReference>
<feature type="region of interest" description="Disordered" evidence="9">
    <location>
        <begin position="127"/>
        <end position="149"/>
    </location>
</feature>
<dbReference type="EMBL" id="JOWA01000011">
    <property type="protein sequence ID" value="KEZ46942.1"/>
    <property type="molecule type" value="Genomic_DNA"/>
</dbReference>
<organism evidence="11 12">
    <name type="scientific">Pseudallescheria apiosperma</name>
    <name type="common">Scedosporium apiospermum</name>
    <dbReference type="NCBI Taxonomy" id="563466"/>
    <lineage>
        <taxon>Eukaryota</taxon>
        <taxon>Fungi</taxon>
        <taxon>Dikarya</taxon>
        <taxon>Ascomycota</taxon>
        <taxon>Pezizomycotina</taxon>
        <taxon>Sordariomycetes</taxon>
        <taxon>Hypocreomycetidae</taxon>
        <taxon>Microascales</taxon>
        <taxon>Microascaceae</taxon>
        <taxon>Scedosporium</taxon>
    </lineage>
</organism>
<dbReference type="PROSITE" id="PS50157">
    <property type="entry name" value="ZINC_FINGER_C2H2_2"/>
    <property type="match status" value="3"/>
</dbReference>
<evidence type="ECO:0000256" key="5">
    <source>
        <dbReference type="ARBA" id="ARBA00022833"/>
    </source>
</evidence>
<dbReference type="InterPro" id="IPR013087">
    <property type="entry name" value="Znf_C2H2_type"/>
</dbReference>
<dbReference type="FunFam" id="3.30.160.60:FF:000104">
    <property type="entry name" value="Transcriptional repressor protein YY1"/>
    <property type="match status" value="1"/>
</dbReference>
<dbReference type="GO" id="GO:0045944">
    <property type="term" value="P:positive regulation of transcription by RNA polymerase II"/>
    <property type="evidence" value="ECO:0007669"/>
    <property type="project" value="UniProtKB-ARBA"/>
</dbReference>
<dbReference type="InterPro" id="IPR036236">
    <property type="entry name" value="Znf_C2H2_sf"/>
</dbReference>
<dbReference type="GO" id="GO:0000978">
    <property type="term" value="F:RNA polymerase II cis-regulatory region sequence-specific DNA binding"/>
    <property type="evidence" value="ECO:0007669"/>
    <property type="project" value="TreeGrafter"/>
</dbReference>
<keyword evidence="2" id="KW-0479">Metal-binding</keyword>
<dbReference type="RefSeq" id="XP_016646741.1">
    <property type="nucleotide sequence ID" value="XM_016783108.1"/>
</dbReference>
<sequence>MAAIGGLWTVQSLDQWLQGHCHADYTTTDENRLQYTSQSVISLDSVPHCPSITPELDDTAYGATAQTPQRLNLSQPHTPHASHFSLQGTPSMQQFDQHQRFHGGPGQYPSWLSTVVAPGLGNHWSGIPTRQGSSSTDFSSAHGQEHPSPPLLGCFTQPGGRGRGNELPKVHRTIIPNAPVNPRDAAVFATDVDILMCCIQAKKETDNIIRVAEDRITREEKQQLWSFQAPVYHQNTDFHDCDTYTGSETDYFSNPKRAHTGDKPYSCKAPGCGQRFSQLGNLRTHERRHTGERPYECSVCGKKFAQRGNLQAHQVVHQKTKPFVCKLDNCYKQFTQRGNLKAHQNKYHPETLKALVQMFASITDTSAVPEEDKELWEYFATTYKNSNKGIKGRGKRRNPNHSQPLRLLS</sequence>
<gene>
    <name evidence="11" type="ORF">SAPIO_CDS0292</name>
</gene>
<feature type="domain" description="C2H2-type" evidence="10">
    <location>
        <begin position="265"/>
        <end position="294"/>
    </location>
</feature>
<dbReference type="GO" id="GO:0000981">
    <property type="term" value="F:DNA-binding transcription factor activity, RNA polymerase II-specific"/>
    <property type="evidence" value="ECO:0007669"/>
    <property type="project" value="TreeGrafter"/>
</dbReference>
<dbReference type="PANTHER" id="PTHR19818">
    <property type="entry name" value="ZINC FINGER PROTEIN ZIC AND GLI"/>
    <property type="match status" value="1"/>
</dbReference>
<dbReference type="GeneID" id="27718444"/>
<dbReference type="AlphaFoldDB" id="A0A084GHY0"/>
<dbReference type="InterPro" id="IPR050329">
    <property type="entry name" value="GLI_C2H2-zinc-finger"/>
</dbReference>
<evidence type="ECO:0000313" key="12">
    <source>
        <dbReference type="Proteomes" id="UP000028545"/>
    </source>
</evidence>
<comment type="subcellular location">
    <subcellularLocation>
        <location evidence="1">Nucleus</location>
    </subcellularLocation>
</comment>
<proteinExistence type="predicted"/>
<evidence type="ECO:0000256" key="3">
    <source>
        <dbReference type="ARBA" id="ARBA00022737"/>
    </source>
</evidence>
<evidence type="ECO:0000256" key="4">
    <source>
        <dbReference type="ARBA" id="ARBA00022771"/>
    </source>
</evidence>